<protein>
    <submittedName>
        <fullName evidence="2">Uncharacterized protein</fullName>
    </submittedName>
</protein>
<gene>
    <name evidence="2" type="ORF">COCON_G00190280</name>
</gene>
<keyword evidence="3" id="KW-1185">Reference proteome</keyword>
<comment type="caution">
    <text evidence="2">The sequence shown here is derived from an EMBL/GenBank/DDBJ whole genome shotgun (WGS) entry which is preliminary data.</text>
</comment>
<proteinExistence type="predicted"/>
<evidence type="ECO:0000256" key="1">
    <source>
        <dbReference type="SAM" id="MobiDB-lite"/>
    </source>
</evidence>
<reference evidence="2" key="1">
    <citation type="journal article" date="2023" name="Science">
        <title>Genome structures resolve the early diversification of teleost fishes.</title>
        <authorList>
            <person name="Parey E."/>
            <person name="Louis A."/>
            <person name="Montfort J."/>
            <person name="Bouchez O."/>
            <person name="Roques C."/>
            <person name="Iampietro C."/>
            <person name="Lluch J."/>
            <person name="Castinel A."/>
            <person name="Donnadieu C."/>
            <person name="Desvignes T."/>
            <person name="Floi Bucao C."/>
            <person name="Jouanno E."/>
            <person name="Wen M."/>
            <person name="Mejri S."/>
            <person name="Dirks R."/>
            <person name="Jansen H."/>
            <person name="Henkel C."/>
            <person name="Chen W.J."/>
            <person name="Zahm M."/>
            <person name="Cabau C."/>
            <person name="Klopp C."/>
            <person name="Thompson A.W."/>
            <person name="Robinson-Rechavi M."/>
            <person name="Braasch I."/>
            <person name="Lecointre G."/>
            <person name="Bobe J."/>
            <person name="Postlethwait J.H."/>
            <person name="Berthelot C."/>
            <person name="Roest Crollius H."/>
            <person name="Guiguen Y."/>
        </authorList>
    </citation>
    <scope>NUCLEOTIDE SEQUENCE</scope>
    <source>
        <strain evidence="2">Concon-B</strain>
    </source>
</reference>
<organism evidence="2 3">
    <name type="scientific">Conger conger</name>
    <name type="common">Conger eel</name>
    <name type="synonym">Muraena conger</name>
    <dbReference type="NCBI Taxonomy" id="82655"/>
    <lineage>
        <taxon>Eukaryota</taxon>
        <taxon>Metazoa</taxon>
        <taxon>Chordata</taxon>
        <taxon>Craniata</taxon>
        <taxon>Vertebrata</taxon>
        <taxon>Euteleostomi</taxon>
        <taxon>Actinopterygii</taxon>
        <taxon>Neopterygii</taxon>
        <taxon>Teleostei</taxon>
        <taxon>Anguilliformes</taxon>
        <taxon>Congridae</taxon>
        <taxon>Conger</taxon>
    </lineage>
</organism>
<dbReference type="AlphaFoldDB" id="A0A9Q1HQB2"/>
<accession>A0A9Q1HQB2</accession>
<dbReference type="Proteomes" id="UP001152803">
    <property type="component" value="Unassembled WGS sequence"/>
</dbReference>
<name>A0A9Q1HQB2_CONCO</name>
<evidence type="ECO:0000313" key="3">
    <source>
        <dbReference type="Proteomes" id="UP001152803"/>
    </source>
</evidence>
<feature type="region of interest" description="Disordered" evidence="1">
    <location>
        <begin position="19"/>
        <end position="44"/>
    </location>
</feature>
<evidence type="ECO:0000313" key="2">
    <source>
        <dbReference type="EMBL" id="KAJ8256876.1"/>
    </source>
</evidence>
<sequence length="78" mass="8568">MFTAVKANLLPSGFLRHIHTSNKTNSQGTSQRAKRNSLKTEDCRTVSQVSRGTFEKHGAVTLKCEPLEERAARPGPST</sequence>
<dbReference type="EMBL" id="JAFJMO010000014">
    <property type="protein sequence ID" value="KAJ8256876.1"/>
    <property type="molecule type" value="Genomic_DNA"/>
</dbReference>
<feature type="compositionally biased region" description="Polar residues" evidence="1">
    <location>
        <begin position="21"/>
        <end position="31"/>
    </location>
</feature>